<reference evidence="2 3" key="1">
    <citation type="submission" date="2016-07" db="EMBL/GenBank/DDBJ databases">
        <title>Pervasive Adenine N6-methylation of Active Genes in Fungi.</title>
        <authorList>
            <consortium name="DOE Joint Genome Institute"/>
            <person name="Mondo S.J."/>
            <person name="Dannebaum R.O."/>
            <person name="Kuo R.C."/>
            <person name="Labutti K."/>
            <person name="Haridas S."/>
            <person name="Kuo A."/>
            <person name="Salamov A."/>
            <person name="Ahrendt S.R."/>
            <person name="Lipzen A."/>
            <person name="Sullivan W."/>
            <person name="Andreopoulos W.B."/>
            <person name="Clum A."/>
            <person name="Lindquist E."/>
            <person name="Daum C."/>
            <person name="Ramamoorthy G.K."/>
            <person name="Gryganskyi A."/>
            <person name="Culley D."/>
            <person name="Magnuson J.K."/>
            <person name="James T.Y."/>
            <person name="O'Malley M.A."/>
            <person name="Stajich J.E."/>
            <person name="Spatafora J.W."/>
            <person name="Visel A."/>
            <person name="Grigoriev I.V."/>
        </authorList>
    </citation>
    <scope>NUCLEOTIDE SEQUENCE [LARGE SCALE GENOMIC DNA]</scope>
    <source>
        <strain evidence="2 3">CBS 115471</strain>
    </source>
</reference>
<evidence type="ECO:0000313" key="2">
    <source>
        <dbReference type="EMBL" id="ORY05050.1"/>
    </source>
</evidence>
<proteinExistence type="predicted"/>
<feature type="region of interest" description="Disordered" evidence="1">
    <location>
        <begin position="1"/>
        <end position="42"/>
    </location>
</feature>
<keyword evidence="3" id="KW-1185">Reference proteome</keyword>
<dbReference type="Proteomes" id="UP000193144">
    <property type="component" value="Unassembled WGS sequence"/>
</dbReference>
<evidence type="ECO:0000313" key="3">
    <source>
        <dbReference type="Proteomes" id="UP000193144"/>
    </source>
</evidence>
<comment type="caution">
    <text evidence="2">The sequence shown here is derived from an EMBL/GenBank/DDBJ whole genome shotgun (WGS) entry which is preliminary data.</text>
</comment>
<name>A0A1Y1Z471_9PLEO</name>
<dbReference type="EMBL" id="MCFA01000129">
    <property type="protein sequence ID" value="ORY05050.1"/>
    <property type="molecule type" value="Genomic_DNA"/>
</dbReference>
<accession>A0A1Y1Z471</accession>
<feature type="compositionally biased region" description="Polar residues" evidence="1">
    <location>
        <begin position="24"/>
        <end position="39"/>
    </location>
</feature>
<organism evidence="2 3">
    <name type="scientific">Clohesyomyces aquaticus</name>
    <dbReference type="NCBI Taxonomy" id="1231657"/>
    <lineage>
        <taxon>Eukaryota</taxon>
        <taxon>Fungi</taxon>
        <taxon>Dikarya</taxon>
        <taxon>Ascomycota</taxon>
        <taxon>Pezizomycotina</taxon>
        <taxon>Dothideomycetes</taxon>
        <taxon>Pleosporomycetidae</taxon>
        <taxon>Pleosporales</taxon>
        <taxon>Lindgomycetaceae</taxon>
        <taxon>Clohesyomyces</taxon>
    </lineage>
</organism>
<protein>
    <submittedName>
        <fullName evidence="2">Uncharacterized protein</fullName>
    </submittedName>
</protein>
<dbReference type="AlphaFoldDB" id="A0A1Y1Z471"/>
<sequence>MGRPSNGLDPVPMGRPSIGRPSTGRPSTGRPNTGLSSMSPAIGDVTGAAVTKAASRSEMTTSFIVLFVDEEFSNVE</sequence>
<evidence type="ECO:0000256" key="1">
    <source>
        <dbReference type="SAM" id="MobiDB-lite"/>
    </source>
</evidence>
<gene>
    <name evidence="2" type="ORF">BCR34DRAFT_572253</name>
</gene>